<evidence type="ECO:0000256" key="4">
    <source>
        <dbReference type="PROSITE-ProRule" id="PRU00091"/>
    </source>
</evidence>
<dbReference type="InterPro" id="IPR013083">
    <property type="entry name" value="Znf_RING/FYVE/PHD"/>
</dbReference>
<dbReference type="InterPro" id="IPR017455">
    <property type="entry name" value="Znf_FYVE-rel"/>
</dbReference>
<evidence type="ECO:0000313" key="9">
    <source>
        <dbReference type="Proteomes" id="UP001295684"/>
    </source>
</evidence>
<reference evidence="8" key="1">
    <citation type="submission" date="2023-07" db="EMBL/GenBank/DDBJ databases">
        <authorList>
            <consortium name="AG Swart"/>
            <person name="Singh M."/>
            <person name="Singh A."/>
            <person name="Seah K."/>
            <person name="Emmerich C."/>
        </authorList>
    </citation>
    <scope>NUCLEOTIDE SEQUENCE</scope>
    <source>
        <strain evidence="8">DP1</strain>
    </source>
</reference>
<keyword evidence="1" id="KW-0479">Metal-binding</keyword>
<keyword evidence="5" id="KW-0175">Coiled coil</keyword>
<dbReference type="AlphaFoldDB" id="A0AAD1XAY6"/>
<evidence type="ECO:0000256" key="3">
    <source>
        <dbReference type="ARBA" id="ARBA00022833"/>
    </source>
</evidence>
<dbReference type="EMBL" id="CAMPGE010008683">
    <property type="protein sequence ID" value="CAI2367570.1"/>
    <property type="molecule type" value="Genomic_DNA"/>
</dbReference>
<keyword evidence="9" id="KW-1185">Reference proteome</keyword>
<proteinExistence type="predicted"/>
<protein>
    <recommendedName>
        <fullName evidence="7">FYVE-type domain-containing protein</fullName>
    </recommendedName>
</protein>
<evidence type="ECO:0000256" key="2">
    <source>
        <dbReference type="ARBA" id="ARBA00022771"/>
    </source>
</evidence>
<sequence length="362" mass="41634">METKCESLASSESDDSPKKLELKKSKTIGSSLFLAADRKNTLSTFLPQARSGNMSIFDPGRNSLSRGSIQGSAYQSTFSISNLKVKSSNLPEHFDVKSVKKNYHDSETCQLCDKKFTLFIKKKNCNRCSRCICSDCGDNRRVLSLSDKKKYRVCDRCDFKLENSDFENKYKSILKAESDTISIQNSIIQKLTKELDEDVYIPDNTVEREQEKNEFDEKFNNDLETLQFINRNHTFYQKNLINANKRITDLDRNIENLKVKKKTSIEERKEMELKCKKKLETLKEKHPNYEQFIKDLLQNLESEDPAIGEVENLTPPVLDTDALNAVRKSLERQNKAVEFLNAPGQISAKEAQSINFDEEDSQ</sequence>
<dbReference type="InterPro" id="IPR000306">
    <property type="entry name" value="Znf_FYVE"/>
</dbReference>
<dbReference type="InterPro" id="IPR011011">
    <property type="entry name" value="Znf_FYVE_PHD"/>
</dbReference>
<feature type="coiled-coil region" evidence="5">
    <location>
        <begin position="240"/>
        <end position="274"/>
    </location>
</feature>
<gene>
    <name evidence="8" type="ORF">ECRASSUSDP1_LOCUS8857</name>
</gene>
<comment type="caution">
    <text evidence="8">The sequence shown here is derived from an EMBL/GenBank/DDBJ whole genome shotgun (WGS) entry which is preliminary data.</text>
</comment>
<evidence type="ECO:0000256" key="1">
    <source>
        <dbReference type="ARBA" id="ARBA00022723"/>
    </source>
</evidence>
<name>A0AAD1XAY6_EUPCR</name>
<evidence type="ECO:0000256" key="5">
    <source>
        <dbReference type="SAM" id="Coils"/>
    </source>
</evidence>
<dbReference type="Gene3D" id="3.30.40.10">
    <property type="entry name" value="Zinc/RING finger domain, C3HC4 (zinc finger)"/>
    <property type="match status" value="1"/>
</dbReference>
<dbReference type="Proteomes" id="UP001295684">
    <property type="component" value="Unassembled WGS sequence"/>
</dbReference>
<evidence type="ECO:0000259" key="7">
    <source>
        <dbReference type="PROSITE" id="PS50178"/>
    </source>
</evidence>
<keyword evidence="3" id="KW-0862">Zinc</keyword>
<dbReference type="CDD" id="cd00065">
    <property type="entry name" value="FYVE_like_SF"/>
    <property type="match status" value="1"/>
</dbReference>
<dbReference type="SMART" id="SM00064">
    <property type="entry name" value="FYVE"/>
    <property type="match status" value="1"/>
</dbReference>
<dbReference type="GO" id="GO:0008270">
    <property type="term" value="F:zinc ion binding"/>
    <property type="evidence" value="ECO:0007669"/>
    <property type="project" value="UniProtKB-KW"/>
</dbReference>
<feature type="region of interest" description="Disordered" evidence="6">
    <location>
        <begin position="1"/>
        <end position="21"/>
    </location>
</feature>
<evidence type="ECO:0000313" key="8">
    <source>
        <dbReference type="EMBL" id="CAI2367570.1"/>
    </source>
</evidence>
<evidence type="ECO:0000256" key="6">
    <source>
        <dbReference type="SAM" id="MobiDB-lite"/>
    </source>
</evidence>
<keyword evidence="2 4" id="KW-0863">Zinc-finger</keyword>
<dbReference type="SUPFAM" id="SSF57903">
    <property type="entry name" value="FYVE/PHD zinc finger"/>
    <property type="match status" value="1"/>
</dbReference>
<dbReference type="PROSITE" id="PS50178">
    <property type="entry name" value="ZF_FYVE"/>
    <property type="match status" value="1"/>
</dbReference>
<dbReference type="Pfam" id="PF01363">
    <property type="entry name" value="FYVE"/>
    <property type="match status" value="1"/>
</dbReference>
<feature type="domain" description="FYVE-type" evidence="7">
    <location>
        <begin position="103"/>
        <end position="162"/>
    </location>
</feature>
<organism evidence="8 9">
    <name type="scientific">Euplotes crassus</name>
    <dbReference type="NCBI Taxonomy" id="5936"/>
    <lineage>
        <taxon>Eukaryota</taxon>
        <taxon>Sar</taxon>
        <taxon>Alveolata</taxon>
        <taxon>Ciliophora</taxon>
        <taxon>Intramacronucleata</taxon>
        <taxon>Spirotrichea</taxon>
        <taxon>Hypotrichia</taxon>
        <taxon>Euplotida</taxon>
        <taxon>Euplotidae</taxon>
        <taxon>Moneuplotes</taxon>
    </lineage>
</organism>
<accession>A0AAD1XAY6</accession>